<keyword evidence="1" id="KW-0067">ATP-binding</keyword>
<sequence>MGVKPSWIPSLPPRKVTYLSWLGEQFLLEDQWDCPMGGSPQLSCLFADTLGVRLLLDHKEIPLPPALVLNSSHQLGPWEPRNGEAKSIKVVEFLQKEGREQRVQQEISAFLESLKLKGHHKVVVKTCWPHLNLSSSPTFYFTHDPHAVFDAVLNILSEYPEGQAVLLEGFINTVPPRRLKPPQPPACIPRCSVRPPELAIRLCAVVCRSRGDQPILSKVVCTVGRAEKPLCHRSALPQSLDTTLELWGIQDEGQKNNIRAQLKETSERVMKVIIEEEKKLSPKLRGGNKVQTDVLGVDLLLTCIDYMVTPVVLGVTTAFCLESCGIHECLLGSLAAAKSVTVSSASSPLIETMLRRSMTYIMEGKEVLVIGAGGISKKFIWQAARDYGIKIHLVESNPNHFASSLVASFIHYDYDDRSCGDEEHAQNILAIVKERAVHFSGCMTFWDECTILAAILSRLLGLPGPPPSAVRLAKRKTQTQLCLLNMASKSPPYPYAKAFAVPCFPLGPGTGGIEAAESVLSYPLIIKPESGAGAVGVRLVQGAEECRKLVKKMGADPEACKQKNETHIAIHESKICNGEIGLSLGQEMAEAVIQNGETSLNQSQPARDSTQTTPPPLLAEYITGTEHDVDLVLGPNGRLLAAYVSDNGPTLLPGFTETAAALPSRLNQERRCQLVQAALRSCQALNLYPGVFNVELKLTESGPRLLEINPRMGGFYLRDWIRHIYGTDLVLVALALSCGIEPALPEKGALESTVLVGLMCTGESHEEALSSTANPQRLTELHNAGHIRFNCLEGSAVHGPDQEPYGNVACEGRNQKEARQRLLGVCSVLGFDKQNYPVPYLTGEFQ</sequence>
<protein>
    <recommendedName>
        <fullName evidence="2">ATP-grasp domain-containing protein</fullName>
    </recommendedName>
</protein>
<evidence type="ECO:0000256" key="1">
    <source>
        <dbReference type="PROSITE-ProRule" id="PRU00409"/>
    </source>
</evidence>
<dbReference type="PANTHER" id="PTHR48066">
    <property type="entry name" value="CARNOSINE SYNTHASE 1"/>
    <property type="match status" value="1"/>
</dbReference>
<dbReference type="PROSITE" id="PS50975">
    <property type="entry name" value="ATP_GRASP"/>
    <property type="match status" value="1"/>
</dbReference>
<dbReference type="Pfam" id="PF18130">
    <property type="entry name" value="ATPgrasp_N"/>
    <property type="match status" value="1"/>
</dbReference>
<evidence type="ECO:0000313" key="3">
    <source>
        <dbReference type="EMBL" id="CAI9604496.1"/>
    </source>
</evidence>
<feature type="domain" description="ATP-grasp" evidence="2">
    <location>
        <begin position="493"/>
        <end position="738"/>
    </location>
</feature>
<accession>A0ABN9G577</accession>
<dbReference type="InterPro" id="IPR011761">
    <property type="entry name" value="ATP-grasp"/>
</dbReference>
<dbReference type="InterPro" id="IPR031046">
    <property type="entry name" value="CARNS1"/>
</dbReference>
<dbReference type="InterPro" id="IPR041472">
    <property type="entry name" value="BL00235/CARNS1_N"/>
</dbReference>
<dbReference type="SUPFAM" id="SSF56059">
    <property type="entry name" value="Glutathione synthetase ATP-binding domain-like"/>
    <property type="match status" value="1"/>
</dbReference>
<keyword evidence="1" id="KW-0547">Nucleotide-binding</keyword>
<dbReference type="InterPro" id="IPR013815">
    <property type="entry name" value="ATP_grasp_subdomain_1"/>
</dbReference>
<organism evidence="3 4">
    <name type="scientific">Staurois parvus</name>
    <dbReference type="NCBI Taxonomy" id="386267"/>
    <lineage>
        <taxon>Eukaryota</taxon>
        <taxon>Metazoa</taxon>
        <taxon>Chordata</taxon>
        <taxon>Craniata</taxon>
        <taxon>Vertebrata</taxon>
        <taxon>Euteleostomi</taxon>
        <taxon>Amphibia</taxon>
        <taxon>Batrachia</taxon>
        <taxon>Anura</taxon>
        <taxon>Neobatrachia</taxon>
        <taxon>Ranoidea</taxon>
        <taxon>Ranidae</taxon>
        <taxon>Staurois</taxon>
    </lineage>
</organism>
<reference evidence="3" key="1">
    <citation type="submission" date="2023-05" db="EMBL/GenBank/DDBJ databases">
        <authorList>
            <person name="Stuckert A."/>
        </authorList>
    </citation>
    <scope>NUCLEOTIDE SEQUENCE</scope>
</reference>
<dbReference type="Pfam" id="PF15632">
    <property type="entry name" value="ATPgrasp_Ter"/>
    <property type="match status" value="1"/>
</dbReference>
<name>A0ABN9G577_9NEOB</name>
<gene>
    <name evidence="3" type="ORF">SPARVUS_LOCUS13469648</name>
</gene>
<dbReference type="PANTHER" id="PTHR48066:SF1">
    <property type="entry name" value="CARNOSINE SYNTHASE 1"/>
    <property type="match status" value="1"/>
</dbReference>
<dbReference type="Gene3D" id="3.30.470.20">
    <property type="entry name" value="ATP-grasp fold, B domain"/>
    <property type="match status" value="1"/>
</dbReference>
<evidence type="ECO:0000313" key="4">
    <source>
        <dbReference type="Proteomes" id="UP001162483"/>
    </source>
</evidence>
<dbReference type="Gene3D" id="3.30.1490.20">
    <property type="entry name" value="ATP-grasp fold, A domain"/>
    <property type="match status" value="1"/>
</dbReference>
<dbReference type="Gene3D" id="3.40.50.20">
    <property type="match status" value="1"/>
</dbReference>
<dbReference type="EMBL" id="CATNWA010017978">
    <property type="protein sequence ID" value="CAI9604496.1"/>
    <property type="molecule type" value="Genomic_DNA"/>
</dbReference>
<evidence type="ECO:0000259" key="2">
    <source>
        <dbReference type="PROSITE" id="PS50975"/>
    </source>
</evidence>
<dbReference type="Proteomes" id="UP001162483">
    <property type="component" value="Unassembled WGS sequence"/>
</dbReference>
<comment type="caution">
    <text evidence="3">The sequence shown here is derived from an EMBL/GenBank/DDBJ whole genome shotgun (WGS) entry which is preliminary data.</text>
</comment>
<keyword evidence="4" id="KW-1185">Reference proteome</keyword>
<proteinExistence type="predicted"/>